<keyword evidence="3" id="KW-1185">Reference proteome</keyword>
<reference evidence="2" key="1">
    <citation type="journal article" date="2019" name="bioRxiv">
        <title>The Genome of the Zebra Mussel, Dreissena polymorpha: A Resource for Invasive Species Research.</title>
        <authorList>
            <person name="McCartney M.A."/>
            <person name="Auch B."/>
            <person name="Kono T."/>
            <person name="Mallez S."/>
            <person name="Zhang Y."/>
            <person name="Obille A."/>
            <person name="Becker A."/>
            <person name="Abrahante J.E."/>
            <person name="Garbe J."/>
            <person name="Badalamenti J.P."/>
            <person name="Herman A."/>
            <person name="Mangelson H."/>
            <person name="Liachko I."/>
            <person name="Sullivan S."/>
            <person name="Sone E.D."/>
            <person name="Koren S."/>
            <person name="Silverstein K.A.T."/>
            <person name="Beckman K.B."/>
            <person name="Gohl D.M."/>
        </authorList>
    </citation>
    <scope>NUCLEOTIDE SEQUENCE</scope>
    <source>
        <strain evidence="2">Duluth1</strain>
        <tissue evidence="2">Whole animal</tissue>
    </source>
</reference>
<dbReference type="EMBL" id="JAIWYP010000001">
    <property type="protein sequence ID" value="KAH3893998.1"/>
    <property type="molecule type" value="Genomic_DNA"/>
</dbReference>
<evidence type="ECO:0000256" key="1">
    <source>
        <dbReference type="SAM" id="MobiDB-lite"/>
    </source>
</evidence>
<organism evidence="2 3">
    <name type="scientific">Dreissena polymorpha</name>
    <name type="common">Zebra mussel</name>
    <name type="synonym">Mytilus polymorpha</name>
    <dbReference type="NCBI Taxonomy" id="45954"/>
    <lineage>
        <taxon>Eukaryota</taxon>
        <taxon>Metazoa</taxon>
        <taxon>Spiralia</taxon>
        <taxon>Lophotrochozoa</taxon>
        <taxon>Mollusca</taxon>
        <taxon>Bivalvia</taxon>
        <taxon>Autobranchia</taxon>
        <taxon>Heteroconchia</taxon>
        <taxon>Euheterodonta</taxon>
        <taxon>Imparidentia</taxon>
        <taxon>Neoheterodontei</taxon>
        <taxon>Myida</taxon>
        <taxon>Dreissenoidea</taxon>
        <taxon>Dreissenidae</taxon>
        <taxon>Dreissena</taxon>
    </lineage>
</organism>
<feature type="region of interest" description="Disordered" evidence="1">
    <location>
        <begin position="1"/>
        <end position="25"/>
    </location>
</feature>
<reference evidence="2" key="2">
    <citation type="submission" date="2020-11" db="EMBL/GenBank/DDBJ databases">
        <authorList>
            <person name="McCartney M.A."/>
            <person name="Auch B."/>
            <person name="Kono T."/>
            <person name="Mallez S."/>
            <person name="Becker A."/>
            <person name="Gohl D.M."/>
            <person name="Silverstein K.A.T."/>
            <person name="Koren S."/>
            <person name="Bechman K.B."/>
            <person name="Herman A."/>
            <person name="Abrahante J.E."/>
            <person name="Garbe J."/>
        </authorList>
    </citation>
    <scope>NUCLEOTIDE SEQUENCE</scope>
    <source>
        <strain evidence="2">Duluth1</strain>
        <tissue evidence="2">Whole animal</tissue>
    </source>
</reference>
<evidence type="ECO:0000313" key="3">
    <source>
        <dbReference type="Proteomes" id="UP000828390"/>
    </source>
</evidence>
<sequence>MRTDMLSNTASVTKSGVQQPSTNVGIKDGVNVTVRTPDYGDVDNGIPDYNDDRYQLIVSSYVHNENELAKDFILDYSVYKSVLNKCNDTLHKIDHPND</sequence>
<feature type="non-terminal residue" evidence="2">
    <location>
        <position position="98"/>
    </location>
</feature>
<proteinExistence type="predicted"/>
<name>A0A9D4S842_DREPO</name>
<protein>
    <submittedName>
        <fullName evidence="2">Uncharacterized protein</fullName>
    </submittedName>
</protein>
<gene>
    <name evidence="2" type="ORF">DPMN_018154</name>
</gene>
<dbReference type="Proteomes" id="UP000828390">
    <property type="component" value="Unassembled WGS sequence"/>
</dbReference>
<evidence type="ECO:0000313" key="2">
    <source>
        <dbReference type="EMBL" id="KAH3893998.1"/>
    </source>
</evidence>
<dbReference type="AlphaFoldDB" id="A0A9D4S842"/>
<feature type="compositionally biased region" description="Polar residues" evidence="1">
    <location>
        <begin position="1"/>
        <end position="24"/>
    </location>
</feature>
<comment type="caution">
    <text evidence="2">The sequence shown here is derived from an EMBL/GenBank/DDBJ whole genome shotgun (WGS) entry which is preliminary data.</text>
</comment>
<accession>A0A9D4S842</accession>